<sequence>MHVTQHPSHFEPRLLPEYVARFCQEVADVAYSALEDSSSPYDTNYTRGTMLFGRQQGLCQVLAADKSMPWLQLRNATLDFTVSLNNVLLQIVTDNPLDIKKAYRIKPNPLEQHQLSLFEKSPEICTWRVYVSSNNDPEFPKVEVAIVGFDVNHNVICLWKHDEYSMLSVRATEQHAPVDVPEAKVQRKRKDIDKKTTDDDEPVDG</sequence>
<feature type="compositionally biased region" description="Basic and acidic residues" evidence="1">
    <location>
        <begin position="181"/>
        <end position="197"/>
    </location>
</feature>
<feature type="region of interest" description="Disordered" evidence="1">
    <location>
        <begin position="177"/>
        <end position="205"/>
    </location>
</feature>
<proteinExistence type="predicted"/>
<evidence type="ECO:0000256" key="1">
    <source>
        <dbReference type="SAM" id="MobiDB-lite"/>
    </source>
</evidence>
<reference evidence="2 3" key="1">
    <citation type="submission" date="2015-02" db="EMBL/GenBank/DDBJ databases">
        <title>Complete Genome Sequencing of Pseudomonas putida S13.1.2.</title>
        <authorList>
            <person name="Chong T.M."/>
            <person name="Chan K.G."/>
            <person name="Dessaux Y."/>
        </authorList>
    </citation>
    <scope>NUCLEOTIDE SEQUENCE [LARGE SCALE GENOMIC DNA]</scope>
    <source>
        <strain evidence="2 3">S13.1.2</strain>
    </source>
</reference>
<dbReference type="AlphaFoldDB" id="A0AAU8S8X5"/>
<evidence type="ECO:0000313" key="3">
    <source>
        <dbReference type="Proteomes" id="UP000033260"/>
    </source>
</evidence>
<dbReference type="RefSeq" id="WP_019471953.1">
    <property type="nucleotide sequence ID" value="NZ_CP010979.1"/>
</dbReference>
<dbReference type="Proteomes" id="UP000033260">
    <property type="component" value="Chromosome"/>
</dbReference>
<organism evidence="2 3">
    <name type="scientific">Pseudomonas putida S13.1.2</name>
    <dbReference type="NCBI Taxonomy" id="1384061"/>
    <lineage>
        <taxon>Bacteria</taxon>
        <taxon>Pseudomonadati</taxon>
        <taxon>Pseudomonadota</taxon>
        <taxon>Gammaproteobacteria</taxon>
        <taxon>Pseudomonadales</taxon>
        <taxon>Pseudomonadaceae</taxon>
        <taxon>Pseudomonas</taxon>
    </lineage>
</organism>
<accession>A0AAU8S8X5</accession>
<protein>
    <submittedName>
        <fullName evidence="2">Uncharacterized protein</fullName>
    </submittedName>
</protein>
<gene>
    <name evidence="2" type="ORF">N805_02720</name>
</gene>
<dbReference type="EMBL" id="CP010979">
    <property type="protein sequence ID" value="AJQ46198.1"/>
    <property type="molecule type" value="Genomic_DNA"/>
</dbReference>
<name>A0AAU8S8X5_PSEPU</name>
<evidence type="ECO:0000313" key="2">
    <source>
        <dbReference type="EMBL" id="AJQ46198.1"/>
    </source>
</evidence>